<accession>K6UCX2</accession>
<feature type="non-terminal residue" evidence="1">
    <location>
        <position position="1"/>
    </location>
</feature>
<dbReference type="KEGG" id="pcy:PCYB_063280"/>
<name>K6UCX2_PLACD</name>
<evidence type="ECO:0000313" key="1">
    <source>
        <dbReference type="EMBL" id="GAB65596.1"/>
    </source>
</evidence>
<dbReference type="GeneID" id="14691838"/>
<proteinExistence type="predicted"/>
<dbReference type="EMBL" id="DF157098">
    <property type="protein sequence ID" value="GAB65596.1"/>
    <property type="molecule type" value="Genomic_DNA"/>
</dbReference>
<dbReference type="OrthoDB" id="383141at2759"/>
<dbReference type="RefSeq" id="XP_004221543.1">
    <property type="nucleotide sequence ID" value="XM_004221495.1"/>
</dbReference>
<keyword evidence="2" id="KW-1185">Reference proteome</keyword>
<dbReference type="Proteomes" id="UP000006319">
    <property type="component" value="Chromosome 6"/>
</dbReference>
<dbReference type="VEuPathDB" id="PlasmoDB:PCYB_063280"/>
<dbReference type="OMA" id="WLTITLK"/>
<protein>
    <submittedName>
        <fullName evidence="1">Uncharacterized protein</fullName>
    </submittedName>
</protein>
<organism evidence="1 2">
    <name type="scientific">Plasmodium cynomolgi (strain B)</name>
    <dbReference type="NCBI Taxonomy" id="1120755"/>
    <lineage>
        <taxon>Eukaryota</taxon>
        <taxon>Sar</taxon>
        <taxon>Alveolata</taxon>
        <taxon>Apicomplexa</taxon>
        <taxon>Aconoidasida</taxon>
        <taxon>Haemosporida</taxon>
        <taxon>Plasmodiidae</taxon>
        <taxon>Plasmodium</taxon>
        <taxon>Plasmodium (Plasmodium)</taxon>
    </lineage>
</organism>
<reference evidence="1 2" key="1">
    <citation type="journal article" date="2012" name="Nat. Genet.">
        <title>Plasmodium cynomolgi genome sequences provide insight into Plasmodium vivax and the monkey malaria clade.</title>
        <authorList>
            <person name="Tachibana S."/>
            <person name="Sullivan S.A."/>
            <person name="Kawai S."/>
            <person name="Nakamura S."/>
            <person name="Kim H.R."/>
            <person name="Goto N."/>
            <person name="Arisue N."/>
            <person name="Palacpac N.M.Q."/>
            <person name="Honma H."/>
            <person name="Yagi M."/>
            <person name="Tougan T."/>
            <person name="Katakai Y."/>
            <person name="Kaneko O."/>
            <person name="Mita T."/>
            <person name="Kita K."/>
            <person name="Yasutomi Y."/>
            <person name="Sutton P.L."/>
            <person name="Shakhbatyan R."/>
            <person name="Horii T."/>
            <person name="Yasunaga T."/>
            <person name="Barnwell J.W."/>
            <person name="Escalante A.A."/>
            <person name="Carlton J.M."/>
            <person name="Tanabe K."/>
        </authorList>
    </citation>
    <scope>NUCLEOTIDE SEQUENCE [LARGE SCALE GENOMIC DNA]</scope>
    <source>
        <strain evidence="1 2">B</strain>
    </source>
</reference>
<gene>
    <name evidence="1" type="ORF">PCYB_063280</name>
</gene>
<sequence>LGINQFDVSSRAPLKENCSRKLSDINLFENVVDIFNVIDYNNYDEGDIEQLENNNYETRLRNEWKQLENDENIDWLTITLKTYESLVGKNSEATPDTETKHRRWCNIVEALHYFRKAKNEEHQAGLQFFLDALKDKRKERDIEDLNLEEEKAWNHLKMAKVKEDNEWRYYQLLTLKYWKQAENAESARNNTQ</sequence>
<dbReference type="AlphaFoldDB" id="K6UCX2"/>
<feature type="non-terminal residue" evidence="1">
    <location>
        <position position="192"/>
    </location>
</feature>
<evidence type="ECO:0000313" key="2">
    <source>
        <dbReference type="Proteomes" id="UP000006319"/>
    </source>
</evidence>